<keyword evidence="2" id="KW-1185">Reference proteome</keyword>
<dbReference type="InterPro" id="IPR016181">
    <property type="entry name" value="Acyl_CoA_acyltransferase"/>
</dbReference>
<protein>
    <submittedName>
        <fullName evidence="1">GNAT family N-acetyltransferase</fullName>
    </submittedName>
</protein>
<accession>A0A5M9HGT7</accession>
<evidence type="ECO:0000313" key="1">
    <source>
        <dbReference type="EMBL" id="KAA8484177.1"/>
    </source>
</evidence>
<keyword evidence="1" id="KW-0808">Transferase</keyword>
<dbReference type="OrthoDB" id="9811523at2"/>
<dbReference type="GO" id="GO:0016740">
    <property type="term" value="F:transferase activity"/>
    <property type="evidence" value="ECO:0007669"/>
    <property type="project" value="UniProtKB-KW"/>
</dbReference>
<organism evidence="1 2">
    <name type="scientific">Arcticibacter tournemirensis</name>
    <dbReference type="NCBI Taxonomy" id="699437"/>
    <lineage>
        <taxon>Bacteria</taxon>
        <taxon>Pseudomonadati</taxon>
        <taxon>Bacteroidota</taxon>
        <taxon>Sphingobacteriia</taxon>
        <taxon>Sphingobacteriales</taxon>
        <taxon>Sphingobacteriaceae</taxon>
        <taxon>Arcticibacter</taxon>
    </lineage>
</organism>
<name>A0A5M9HGT7_9SPHI</name>
<dbReference type="EMBL" id="VWNE01000009">
    <property type="protein sequence ID" value="KAA8484177.1"/>
    <property type="molecule type" value="Genomic_DNA"/>
</dbReference>
<dbReference type="AlphaFoldDB" id="A0A5M9HGT7"/>
<sequence>MQKTGDSKWEIDRIFARPFHSNLASQKFLLKAGFTKEAELKQTLFKNGRYYNELIFRIRRSWTISSFPVKFRNALLTLLHIAGSNSALPLPCLSLQR</sequence>
<gene>
    <name evidence="1" type="ORF">F1649_06960</name>
</gene>
<proteinExistence type="predicted"/>
<dbReference type="SUPFAM" id="SSF55729">
    <property type="entry name" value="Acyl-CoA N-acyltransferases (Nat)"/>
    <property type="match status" value="1"/>
</dbReference>
<reference evidence="1 2" key="1">
    <citation type="submission" date="2019-09" db="EMBL/GenBank/DDBJ databases">
        <title>Pararcticibacter amylolyticus gen. nov., sp. nov., isolated from a rottenly hemp rope, and reclassification of Pedobacter tournemirensis as Pararcticibacter tournemirensis comb. nov.</title>
        <authorList>
            <person name="Cai Y."/>
        </authorList>
    </citation>
    <scope>NUCLEOTIDE SEQUENCE [LARGE SCALE GENOMIC DNA]</scope>
    <source>
        <strain evidence="1 2">TF5-37.2-LB10</strain>
    </source>
</reference>
<evidence type="ECO:0000313" key="2">
    <source>
        <dbReference type="Proteomes" id="UP000322918"/>
    </source>
</evidence>
<comment type="caution">
    <text evidence="1">The sequence shown here is derived from an EMBL/GenBank/DDBJ whole genome shotgun (WGS) entry which is preliminary data.</text>
</comment>
<dbReference type="Gene3D" id="3.40.630.30">
    <property type="match status" value="1"/>
</dbReference>
<dbReference type="Proteomes" id="UP000322918">
    <property type="component" value="Unassembled WGS sequence"/>
</dbReference>